<comment type="caution">
    <text evidence="3">The sequence shown here is derived from an EMBL/GenBank/DDBJ whole genome shotgun (WGS) entry which is preliminary data.</text>
</comment>
<dbReference type="GO" id="GO:0008897">
    <property type="term" value="F:holo-[acyl-carrier-protein] synthase activity"/>
    <property type="evidence" value="ECO:0007669"/>
    <property type="project" value="InterPro"/>
</dbReference>
<dbReference type="PATRIC" id="fig|362413.3.peg.1615"/>
<keyword evidence="1 3" id="KW-0808">Transferase</keyword>
<dbReference type="RefSeq" id="WP_055096958.1">
    <property type="nucleotide sequence ID" value="NZ_JRLF01000014.1"/>
</dbReference>
<dbReference type="EMBL" id="JRLF01000014">
    <property type="protein sequence ID" value="KQB38307.1"/>
    <property type="molecule type" value="Genomic_DNA"/>
</dbReference>
<reference evidence="3 4" key="1">
    <citation type="submission" date="2014-09" db="EMBL/GenBank/DDBJ databases">
        <title>Genome sequence of Flavobacterium aquidurense RC62.</title>
        <authorList>
            <person name="Kim J.F."/>
            <person name="Kwak M.-J."/>
        </authorList>
    </citation>
    <scope>NUCLEOTIDE SEQUENCE [LARGE SCALE GENOMIC DNA]</scope>
    <source>
        <strain evidence="3 4">RC62</strain>
    </source>
</reference>
<dbReference type="Gene3D" id="3.90.470.20">
    <property type="entry name" value="4'-phosphopantetheinyl transferase domain"/>
    <property type="match status" value="2"/>
</dbReference>
<evidence type="ECO:0000256" key="1">
    <source>
        <dbReference type="ARBA" id="ARBA00022679"/>
    </source>
</evidence>
<dbReference type="InterPro" id="IPR037143">
    <property type="entry name" value="4-PPantetheinyl_Trfase_dom_sf"/>
</dbReference>
<sequence length="220" mass="25775">MPLFQTIQFNETTKILVWQITESFEELLSKVVLKEKTQLRLNGMKSQMHQRAFLSVRMLIQEMGFTDHELHYDEFGKPYFDCHNYISITHSHDFAAIIISDETVGIDMELQREKILRIADKFVDTENSYLSKNSETQNVADYIRELTVIWGAKEAIFKIRNEKGISFKDHIRIDAFSLDENQTTASLHFNDLVIEFNVHYEEIKSSTSGQDFTLVYAFEK</sequence>
<dbReference type="InterPro" id="IPR008278">
    <property type="entry name" value="4-PPantetheinyl_Trfase_dom"/>
</dbReference>
<organism evidence="3 4">
    <name type="scientific">Flavobacterium aquidurense</name>
    <dbReference type="NCBI Taxonomy" id="362413"/>
    <lineage>
        <taxon>Bacteria</taxon>
        <taxon>Pseudomonadati</taxon>
        <taxon>Bacteroidota</taxon>
        <taxon>Flavobacteriia</taxon>
        <taxon>Flavobacteriales</taxon>
        <taxon>Flavobacteriaceae</taxon>
        <taxon>Flavobacterium</taxon>
    </lineage>
</organism>
<evidence type="ECO:0000259" key="2">
    <source>
        <dbReference type="Pfam" id="PF01648"/>
    </source>
</evidence>
<dbReference type="AlphaFoldDB" id="A0A0Q0XQT0"/>
<evidence type="ECO:0000313" key="3">
    <source>
        <dbReference type="EMBL" id="KQB38307.1"/>
    </source>
</evidence>
<proteinExistence type="predicted"/>
<dbReference type="STRING" id="362413.RC62_1661"/>
<evidence type="ECO:0000313" key="4">
    <source>
        <dbReference type="Proteomes" id="UP000050443"/>
    </source>
</evidence>
<feature type="domain" description="4'-phosphopantetheinyl transferase" evidence="2">
    <location>
        <begin position="104"/>
        <end position="204"/>
    </location>
</feature>
<dbReference type="OrthoDB" id="1190494at2"/>
<gene>
    <name evidence="3" type="ORF">RC62_1661</name>
</gene>
<name>A0A0Q0XQT0_9FLAO</name>
<dbReference type="Proteomes" id="UP000050443">
    <property type="component" value="Unassembled WGS sequence"/>
</dbReference>
<dbReference type="SUPFAM" id="SSF56214">
    <property type="entry name" value="4'-phosphopantetheinyl transferase"/>
    <property type="match status" value="2"/>
</dbReference>
<accession>A0A0Q0XQT0</accession>
<dbReference type="GO" id="GO:0000287">
    <property type="term" value="F:magnesium ion binding"/>
    <property type="evidence" value="ECO:0007669"/>
    <property type="project" value="InterPro"/>
</dbReference>
<protein>
    <submittedName>
        <fullName evidence="3">Phosphopantetheinyl transferase-like protein</fullName>
    </submittedName>
</protein>
<dbReference type="Pfam" id="PF01648">
    <property type="entry name" value="ACPS"/>
    <property type="match status" value="1"/>
</dbReference>